<sequence length="249" mass="28678">MKLKNFTNRNRIVIKYDPKMENSTPSPLIVRNMLEECSVNNFDEAKKEFDIIDVIDATSDNFSNRCQLCHTPNLKHNFVLHNRITGRTLHVGSRCIIRFNVLKGAVDVSSGIALLQNKADEHTLKHEIRSMVGLIIFPPMPEATDYNKFLKKLHKYFEVRGIGNPTIEQLALLILGDEWANKSEELLMKIKNMWYDPGKIETLKTKKIAPLKNPKEGTTWSKKRTLRTENVSAGRSRAYNTEQYVADYK</sequence>
<dbReference type="AlphaFoldDB" id="A0A378XZK6"/>
<dbReference type="GeneID" id="93346609"/>
<dbReference type="EMBL" id="UGSC01000001">
    <property type="protein sequence ID" value="SUA70385.1"/>
    <property type="molecule type" value="Genomic_DNA"/>
</dbReference>
<evidence type="ECO:0000313" key="2">
    <source>
        <dbReference type="Proteomes" id="UP000254400"/>
    </source>
</evidence>
<organism evidence="1 2">
    <name type="scientific">Paenibacillus polymyxa</name>
    <name type="common">Bacillus polymyxa</name>
    <dbReference type="NCBI Taxonomy" id="1406"/>
    <lineage>
        <taxon>Bacteria</taxon>
        <taxon>Bacillati</taxon>
        <taxon>Bacillota</taxon>
        <taxon>Bacilli</taxon>
        <taxon>Bacillales</taxon>
        <taxon>Paenibacillaceae</taxon>
        <taxon>Paenibacillus</taxon>
    </lineage>
</organism>
<dbReference type="Proteomes" id="UP000254400">
    <property type="component" value="Unassembled WGS sequence"/>
</dbReference>
<reference evidence="1 2" key="1">
    <citation type="submission" date="2018-06" db="EMBL/GenBank/DDBJ databases">
        <authorList>
            <consortium name="Pathogen Informatics"/>
            <person name="Doyle S."/>
        </authorList>
    </citation>
    <scope>NUCLEOTIDE SEQUENCE [LARGE SCALE GENOMIC DNA]</scope>
    <source>
        <strain evidence="1 2">NCTC10343</strain>
    </source>
</reference>
<proteinExistence type="predicted"/>
<name>A0A378XZK6_PAEPO</name>
<evidence type="ECO:0000313" key="1">
    <source>
        <dbReference type="EMBL" id="SUA70385.1"/>
    </source>
</evidence>
<accession>A0A378XZK6</accession>
<protein>
    <submittedName>
        <fullName evidence="1">Uncharacterized protein</fullName>
    </submittedName>
</protein>
<dbReference type="RefSeq" id="WP_019687780.1">
    <property type="nucleotide sequence ID" value="NZ_CP036496.1"/>
</dbReference>
<gene>
    <name evidence="1" type="ORF">NCTC10343_03257</name>
</gene>